<sequence>MLLKPPISIDYSWRSSLCELAVPAALKPILGDTGSLTARLKSKSEDFKVLLLNEQPIKAKLLGNEYGDYICREVLLLCDDVIQVYAQSWISLPACEKGVEQLGETPLGEVLFQNALWQRSELELAEVESREELAQLLNRSDIKRMPIFARRRIFSQSDAHVMVCEVFLPEVLDAT</sequence>
<dbReference type="PANTHER" id="PTHR38683">
    <property type="entry name" value="CHORISMATE PYRUVATE-LYASE"/>
    <property type="match status" value="1"/>
</dbReference>
<evidence type="ECO:0000313" key="4">
    <source>
        <dbReference type="EMBL" id="RZQ52769.1"/>
    </source>
</evidence>
<dbReference type="Gene3D" id="3.40.1410.10">
    <property type="entry name" value="Chorismate lyase-like"/>
    <property type="match status" value="1"/>
</dbReference>
<reference evidence="4 5" key="1">
    <citation type="submission" date="2018-01" db="EMBL/GenBank/DDBJ databases">
        <title>Co-occurrence of chitin degradation, pigmentation and bioactivity in marine Pseudoalteromonas.</title>
        <authorList>
            <person name="Paulsen S."/>
            <person name="Gram L."/>
            <person name="Machado H."/>
        </authorList>
    </citation>
    <scope>NUCLEOTIDE SEQUENCE [LARGE SCALE GENOMIC DNA]</scope>
    <source>
        <strain evidence="4 5">S3898</strain>
    </source>
</reference>
<gene>
    <name evidence="4" type="ORF">C1E23_12480</name>
</gene>
<dbReference type="InterPro" id="IPR007440">
    <property type="entry name" value="Chorismate--pyruvate_lyase"/>
</dbReference>
<dbReference type="PANTHER" id="PTHR38683:SF1">
    <property type="entry name" value="CHORISMATE PYRUVATE-LYASE"/>
    <property type="match status" value="1"/>
</dbReference>
<dbReference type="GO" id="GO:0005829">
    <property type="term" value="C:cytosol"/>
    <property type="evidence" value="ECO:0007669"/>
    <property type="project" value="TreeGrafter"/>
</dbReference>
<evidence type="ECO:0000256" key="2">
    <source>
        <dbReference type="ARBA" id="ARBA00022688"/>
    </source>
</evidence>
<keyword evidence="1" id="KW-0963">Cytoplasm</keyword>
<keyword evidence="3" id="KW-0456">Lyase</keyword>
<name>A0A4Q7IML2_9GAMM</name>
<dbReference type="GO" id="GO:0008813">
    <property type="term" value="F:chorismate lyase activity"/>
    <property type="evidence" value="ECO:0007669"/>
    <property type="project" value="InterPro"/>
</dbReference>
<evidence type="ECO:0000256" key="1">
    <source>
        <dbReference type="ARBA" id="ARBA00022490"/>
    </source>
</evidence>
<dbReference type="Proteomes" id="UP000291338">
    <property type="component" value="Unassembled WGS sequence"/>
</dbReference>
<evidence type="ECO:0000256" key="3">
    <source>
        <dbReference type="ARBA" id="ARBA00023239"/>
    </source>
</evidence>
<dbReference type="EMBL" id="PPSX01000043">
    <property type="protein sequence ID" value="RZQ52769.1"/>
    <property type="molecule type" value="Genomic_DNA"/>
</dbReference>
<accession>A0A4Q7IML2</accession>
<dbReference type="GO" id="GO:0006744">
    <property type="term" value="P:ubiquinone biosynthetic process"/>
    <property type="evidence" value="ECO:0007669"/>
    <property type="project" value="UniProtKB-KW"/>
</dbReference>
<dbReference type="Pfam" id="PF04345">
    <property type="entry name" value="Chor_lyase"/>
    <property type="match status" value="1"/>
</dbReference>
<proteinExistence type="predicted"/>
<dbReference type="SUPFAM" id="SSF64288">
    <property type="entry name" value="Chorismate lyase-like"/>
    <property type="match status" value="1"/>
</dbReference>
<organism evidence="4 5">
    <name type="scientific">Pseudoalteromonas phenolica</name>
    <dbReference type="NCBI Taxonomy" id="161398"/>
    <lineage>
        <taxon>Bacteria</taxon>
        <taxon>Pseudomonadati</taxon>
        <taxon>Pseudomonadota</taxon>
        <taxon>Gammaproteobacteria</taxon>
        <taxon>Alteromonadales</taxon>
        <taxon>Pseudoalteromonadaceae</taxon>
        <taxon>Pseudoalteromonas</taxon>
    </lineage>
</organism>
<protein>
    <recommendedName>
        <fullName evidence="6">Chorismate lyase</fullName>
    </recommendedName>
</protein>
<evidence type="ECO:0008006" key="6">
    <source>
        <dbReference type="Google" id="ProtNLM"/>
    </source>
</evidence>
<dbReference type="AlphaFoldDB" id="A0A4Q7IML2"/>
<evidence type="ECO:0000313" key="5">
    <source>
        <dbReference type="Proteomes" id="UP000291338"/>
    </source>
</evidence>
<comment type="caution">
    <text evidence="4">The sequence shown here is derived from an EMBL/GenBank/DDBJ whole genome shotgun (WGS) entry which is preliminary data.</text>
</comment>
<dbReference type="InterPro" id="IPR028978">
    <property type="entry name" value="Chorismate_lyase_/UTRA_dom_sf"/>
</dbReference>
<keyword evidence="2" id="KW-0831">Ubiquinone biosynthesis</keyword>